<evidence type="ECO:0000256" key="2">
    <source>
        <dbReference type="ARBA" id="ARBA00022454"/>
    </source>
</evidence>
<keyword evidence="5 10" id="KW-0995">Kinetochore</keyword>
<evidence type="ECO:0000313" key="16">
    <source>
        <dbReference type="Proteomes" id="UP000001072"/>
    </source>
</evidence>
<feature type="coiled-coil region" evidence="11">
    <location>
        <begin position="624"/>
        <end position="655"/>
    </location>
</feature>
<reference evidence="16" key="1">
    <citation type="journal article" date="2011" name="Proc. Natl. Acad. Sci. U.S.A.">
        <title>Obligate biotrophy features unraveled by the genomic analysis of rust fungi.</title>
        <authorList>
            <person name="Duplessis S."/>
            <person name="Cuomo C.A."/>
            <person name="Lin Y.-C."/>
            <person name="Aerts A."/>
            <person name="Tisserant E."/>
            <person name="Veneault-Fourrey C."/>
            <person name="Joly D.L."/>
            <person name="Hacquard S."/>
            <person name="Amselem J."/>
            <person name="Cantarel B.L."/>
            <person name="Chiu R."/>
            <person name="Coutinho P.M."/>
            <person name="Feau N."/>
            <person name="Field M."/>
            <person name="Frey P."/>
            <person name="Gelhaye E."/>
            <person name="Goldberg J."/>
            <person name="Grabherr M.G."/>
            <person name="Kodira C.D."/>
            <person name="Kohler A."/>
            <person name="Kuees U."/>
            <person name="Lindquist E.A."/>
            <person name="Lucas S.M."/>
            <person name="Mago R."/>
            <person name="Mauceli E."/>
            <person name="Morin E."/>
            <person name="Murat C."/>
            <person name="Pangilinan J.L."/>
            <person name="Park R."/>
            <person name="Pearson M."/>
            <person name="Quesneville H."/>
            <person name="Rouhier N."/>
            <person name="Sakthikumar S."/>
            <person name="Salamov A.A."/>
            <person name="Schmutz J."/>
            <person name="Selles B."/>
            <person name="Shapiro H."/>
            <person name="Tanguay P."/>
            <person name="Tuskan G.A."/>
            <person name="Henrissat B."/>
            <person name="Van de Peer Y."/>
            <person name="Rouze P."/>
            <person name="Ellis J.G."/>
            <person name="Dodds P.N."/>
            <person name="Schein J.E."/>
            <person name="Zhong S."/>
            <person name="Hamelin R.C."/>
            <person name="Grigoriev I.V."/>
            <person name="Szabo L.J."/>
            <person name="Martin F."/>
        </authorList>
    </citation>
    <scope>NUCLEOTIDE SEQUENCE [LARGE SCALE GENOMIC DNA]</scope>
    <source>
        <strain evidence="16">98AG31 / pathotype 3-4-7</strain>
    </source>
</reference>
<accession>F4RKL3</accession>
<keyword evidence="3 10" id="KW-0132">Cell division</keyword>
<dbReference type="Pfam" id="PF24487">
    <property type="entry name" value="NDC80_loop"/>
    <property type="match status" value="1"/>
</dbReference>
<evidence type="ECO:0000256" key="6">
    <source>
        <dbReference type="ARBA" id="ARBA00023054"/>
    </source>
</evidence>
<proteinExistence type="inferred from homology"/>
<dbReference type="InterPro" id="IPR038273">
    <property type="entry name" value="Ndc80_sf"/>
</dbReference>
<dbReference type="RefSeq" id="XP_007409600.1">
    <property type="nucleotide sequence ID" value="XM_007409538.1"/>
</dbReference>
<evidence type="ECO:0000256" key="5">
    <source>
        <dbReference type="ARBA" id="ARBA00022838"/>
    </source>
</evidence>
<dbReference type="PANTHER" id="PTHR10643:SF2">
    <property type="entry name" value="KINETOCHORE PROTEIN NDC80 HOMOLOG"/>
    <property type="match status" value="1"/>
</dbReference>
<evidence type="ECO:0000259" key="14">
    <source>
        <dbReference type="Pfam" id="PF24487"/>
    </source>
</evidence>
<dbReference type="KEGG" id="mlr:MELLADRAFT_116381"/>
<dbReference type="PANTHER" id="PTHR10643">
    <property type="entry name" value="KINETOCHORE PROTEIN NDC80"/>
    <property type="match status" value="1"/>
</dbReference>
<evidence type="ECO:0000256" key="4">
    <source>
        <dbReference type="ARBA" id="ARBA00022776"/>
    </source>
</evidence>
<dbReference type="STRING" id="747676.F4RKL3"/>
<dbReference type="eggNOG" id="KOG0995">
    <property type="taxonomic scope" value="Eukaryota"/>
</dbReference>
<feature type="compositionally biased region" description="Polar residues" evidence="12">
    <location>
        <begin position="8"/>
        <end position="17"/>
    </location>
</feature>
<dbReference type="FunCoup" id="F4RKL3">
    <property type="interactions" value="194"/>
</dbReference>
<comment type="subunit">
    <text evidence="10">Component of the NDC80 complex.</text>
</comment>
<evidence type="ECO:0000256" key="11">
    <source>
        <dbReference type="SAM" id="Coils"/>
    </source>
</evidence>
<feature type="domain" description="Kinetochore protein NDC80 loop region" evidence="14">
    <location>
        <begin position="520"/>
        <end position="719"/>
    </location>
</feature>
<feature type="compositionally biased region" description="Polar residues" evidence="12">
    <location>
        <begin position="30"/>
        <end position="93"/>
    </location>
</feature>
<keyword evidence="9 10" id="KW-0137">Centromere</keyword>
<dbReference type="OrthoDB" id="7459479at2759"/>
<dbReference type="InParanoid" id="F4RKL3"/>
<dbReference type="GO" id="GO:0051301">
    <property type="term" value="P:cell division"/>
    <property type="evidence" value="ECO:0007669"/>
    <property type="project" value="UniProtKB-UniRule"/>
</dbReference>
<comment type="subcellular location">
    <subcellularLocation>
        <location evidence="10">Chromosome</location>
        <location evidence="10">Centromere</location>
        <location evidence="10">Kinetochore</location>
    </subcellularLocation>
    <subcellularLocation>
        <location evidence="10">Nucleus</location>
    </subcellularLocation>
</comment>
<dbReference type="Pfam" id="PF03801">
    <property type="entry name" value="Ndc80_HEC"/>
    <property type="match status" value="1"/>
</dbReference>
<comment type="function">
    <text evidence="10">Acts as a component of the essential kinetochore-associated NDC80 complex, which is required for chromosome segregation and spindle checkpoint activity.</text>
</comment>
<evidence type="ECO:0000256" key="3">
    <source>
        <dbReference type="ARBA" id="ARBA00022618"/>
    </source>
</evidence>
<evidence type="ECO:0000313" key="15">
    <source>
        <dbReference type="EMBL" id="EGG07158.1"/>
    </source>
</evidence>
<evidence type="ECO:0000256" key="10">
    <source>
        <dbReference type="RuleBase" id="RU368072"/>
    </source>
</evidence>
<comment type="similarity">
    <text evidence="1 10">Belongs to the NDC80/HEC1 family.</text>
</comment>
<protein>
    <recommendedName>
        <fullName evidence="10">Kinetochore protein NDC80</fullName>
    </recommendedName>
</protein>
<gene>
    <name evidence="15" type="ORF">MELLADRAFT_116381</name>
</gene>
<feature type="region of interest" description="Disordered" evidence="12">
    <location>
        <begin position="1"/>
        <end position="97"/>
    </location>
</feature>
<dbReference type="InterPro" id="IPR057091">
    <property type="entry name" value="NDC80_loop"/>
</dbReference>
<dbReference type="EMBL" id="GL883105">
    <property type="protein sequence ID" value="EGG07158.1"/>
    <property type="molecule type" value="Genomic_DNA"/>
</dbReference>
<keyword evidence="7 10" id="KW-0539">Nucleus</keyword>
<organism evidence="16">
    <name type="scientific">Melampsora larici-populina (strain 98AG31 / pathotype 3-4-7)</name>
    <name type="common">Poplar leaf rust fungus</name>
    <dbReference type="NCBI Taxonomy" id="747676"/>
    <lineage>
        <taxon>Eukaryota</taxon>
        <taxon>Fungi</taxon>
        <taxon>Dikarya</taxon>
        <taxon>Basidiomycota</taxon>
        <taxon>Pucciniomycotina</taxon>
        <taxon>Pucciniomycetes</taxon>
        <taxon>Pucciniales</taxon>
        <taxon>Melampsoraceae</taxon>
        <taxon>Melampsora</taxon>
    </lineage>
</organism>
<evidence type="ECO:0000256" key="7">
    <source>
        <dbReference type="ARBA" id="ARBA00023242"/>
    </source>
</evidence>
<dbReference type="Gene3D" id="1.10.418.30">
    <property type="entry name" value="Ncd80 complex, Ncd80 subunit"/>
    <property type="match status" value="1"/>
</dbReference>
<feature type="coiled-coil region" evidence="11">
    <location>
        <begin position="372"/>
        <end position="406"/>
    </location>
</feature>
<dbReference type="VEuPathDB" id="FungiDB:MELLADRAFT_116381"/>
<evidence type="ECO:0000256" key="8">
    <source>
        <dbReference type="ARBA" id="ARBA00023306"/>
    </source>
</evidence>
<feature type="domain" description="Kinetochore protein Ndc80 CH" evidence="13">
    <location>
        <begin position="195"/>
        <end position="313"/>
    </location>
</feature>
<evidence type="ECO:0000256" key="1">
    <source>
        <dbReference type="ARBA" id="ARBA00007050"/>
    </source>
</evidence>
<dbReference type="AlphaFoldDB" id="F4RKL3"/>
<evidence type="ECO:0000259" key="13">
    <source>
        <dbReference type="Pfam" id="PF03801"/>
    </source>
</evidence>
<keyword evidence="2 10" id="KW-0158">Chromosome</keyword>
<evidence type="ECO:0000256" key="9">
    <source>
        <dbReference type="ARBA" id="ARBA00023328"/>
    </source>
</evidence>
<name>F4RKL3_MELLP</name>
<keyword evidence="16" id="KW-1185">Reference proteome</keyword>
<dbReference type="GO" id="GO:0051315">
    <property type="term" value="P:attachment of mitotic spindle microtubules to kinetochore"/>
    <property type="evidence" value="ECO:0007669"/>
    <property type="project" value="UniProtKB-UniRule"/>
</dbReference>
<evidence type="ECO:0000256" key="12">
    <source>
        <dbReference type="SAM" id="MobiDB-lite"/>
    </source>
</evidence>
<dbReference type="InterPro" id="IPR005550">
    <property type="entry name" value="Kinetochore_Ndc80"/>
</dbReference>
<feature type="coiled-coil region" evidence="11">
    <location>
        <begin position="440"/>
        <end position="474"/>
    </location>
</feature>
<dbReference type="GO" id="GO:0031262">
    <property type="term" value="C:Ndc80 complex"/>
    <property type="evidence" value="ECO:0007669"/>
    <property type="project" value="UniProtKB-UniRule"/>
</dbReference>
<dbReference type="Proteomes" id="UP000001072">
    <property type="component" value="Unassembled WGS sequence"/>
</dbReference>
<dbReference type="GO" id="GO:0005634">
    <property type="term" value="C:nucleus"/>
    <property type="evidence" value="ECO:0007669"/>
    <property type="project" value="UniProtKB-SubCell"/>
</dbReference>
<dbReference type="InterPro" id="IPR055260">
    <property type="entry name" value="Ndc80_CH"/>
</dbReference>
<sequence>MDPRRRTLASTEPQASSHIPVPSSALKRQVPQTINRDPNTRYSLAPQRSTNSLQSSRQSYLPSNSQPKYSQNSDAPFNSSQTSNHQRSNSQQNDPRRSSIYQAPYNALRQSTSTGNLPNATRMPASASRPDHAHLRYSNMNDFASNATLHYPVTPGSNINRSNFQNSIQRSSSAGMMFPPHNQPNAPIFGTPVFGKDPRPRDKKTIAAWQQDVYDFLIERGYTTITIKALQTPTNKDFQNILKYLVQCSDPGHRWGVNGKKFEDEVIPLLKQMGYVAVDTITKSGLQAAGSMHTWPTMLAMLHWIVMTIKLREEAMMNPHVCLDPNSEPSSQDPHCQAMATTSRWLEYLGRTYPSFLQTDDYDRELHKPPLEDFYQRQRDALLSEIEQLESLAAMEEAESLAAMEEAETARKKARPSPLEASQKEHAKLARDAEGFSTYISKMKDQIVKSEKQNEALQKSLGSTELKLKDLSHKKADLLVKVEKQNISDAELQQISSTRVQLERSAAAAATKHLQLTEAMMDLEIKSSQASDRLEKLITSYQNKAVKLGLIPRAPEPFDEIDFSQSVNGGSDQLPDPTIEIKPALVQLKKNAIDSRLGLSDQVLSMEEKLLNVNETEQEKREGLQVLEMSVQELTKQLEEDKEKFSLEMSMMNEQTDSLLRRIHELQSVRENNQLTLKHEVEALRVRHSETKRRIAQLTKENVDEMNSTLGVILRHKESIGEKTRMLKSLADSMGDSNLMSEL</sequence>
<keyword evidence="8 10" id="KW-0131">Cell cycle</keyword>
<dbReference type="HOGENOM" id="CLU_012583_1_0_1"/>
<keyword evidence="6 11" id="KW-0175">Coiled coil</keyword>
<keyword evidence="4 10" id="KW-0498">Mitosis</keyword>
<dbReference type="GeneID" id="18925803"/>